<keyword evidence="5" id="KW-1185">Reference proteome</keyword>
<comment type="similarity">
    <text evidence="1">Belongs to the SKP1 family.</text>
</comment>
<reference evidence="4 5" key="1">
    <citation type="journal article" date="2024" name="bioRxiv">
        <title>A reference genome for Trichogramma kaykai: A tiny desert-dwelling parasitoid wasp with competing sex-ratio distorters.</title>
        <authorList>
            <person name="Culotta J."/>
            <person name="Lindsey A.R."/>
        </authorList>
    </citation>
    <scope>NUCLEOTIDE SEQUENCE [LARGE SCALE GENOMIC DNA]</scope>
    <source>
        <strain evidence="4 5">KSX58</strain>
    </source>
</reference>
<dbReference type="SUPFAM" id="SSF81382">
    <property type="entry name" value="Skp1 dimerisation domain-like"/>
    <property type="match status" value="1"/>
</dbReference>
<evidence type="ECO:0000313" key="4">
    <source>
        <dbReference type="EMBL" id="KAL3394963.1"/>
    </source>
</evidence>
<dbReference type="InterPro" id="IPR001232">
    <property type="entry name" value="SKP1-like"/>
</dbReference>
<sequence>MPRTCSPSARSSAAPQTGVIEADIAQQGSIKHFVYKIASNQENSSEMPILHLQSCDKVVFDVELAIAKRSIMLKTMIESLGEDELDEVLPLPDIKSHILEKVIEFATHHKNDPMPKEDGTNERTRMTEWDQKFLEVDINTLFGLTLAANYLDMKDLLDLSTQAIGLGYYAGKSPDVLRNHSESMLLQ</sequence>
<dbReference type="SMART" id="SM00512">
    <property type="entry name" value="Skp1"/>
    <property type="match status" value="1"/>
</dbReference>
<proteinExistence type="inferred from homology"/>
<keyword evidence="2" id="KW-0833">Ubl conjugation pathway</keyword>
<evidence type="ECO:0000259" key="3">
    <source>
        <dbReference type="Pfam" id="PF03931"/>
    </source>
</evidence>
<dbReference type="Gene3D" id="3.30.710.10">
    <property type="entry name" value="Potassium Channel Kv1.1, Chain A"/>
    <property type="match status" value="1"/>
</dbReference>
<dbReference type="Proteomes" id="UP001627154">
    <property type="component" value="Unassembled WGS sequence"/>
</dbReference>
<dbReference type="PANTHER" id="PTHR11165">
    <property type="entry name" value="SKP1"/>
    <property type="match status" value="1"/>
</dbReference>
<dbReference type="InterPro" id="IPR036296">
    <property type="entry name" value="SKP1-like_dim_sf"/>
</dbReference>
<name>A0ABD2WPU1_9HYME</name>
<dbReference type="EMBL" id="JBJJXI010000087">
    <property type="protein sequence ID" value="KAL3394963.1"/>
    <property type="molecule type" value="Genomic_DNA"/>
</dbReference>
<dbReference type="InterPro" id="IPR016897">
    <property type="entry name" value="SKP1"/>
</dbReference>
<evidence type="ECO:0000256" key="1">
    <source>
        <dbReference type="ARBA" id="ARBA00009993"/>
    </source>
</evidence>
<dbReference type="AlphaFoldDB" id="A0ABD2WPU1"/>
<dbReference type="Pfam" id="PF03931">
    <property type="entry name" value="Skp1_POZ"/>
    <property type="match status" value="1"/>
</dbReference>
<dbReference type="InterPro" id="IPR011333">
    <property type="entry name" value="SKP1/BTB/POZ_sf"/>
</dbReference>
<dbReference type="CDD" id="cd18322">
    <property type="entry name" value="BTB_POZ_SKP1"/>
    <property type="match status" value="1"/>
</dbReference>
<dbReference type="InterPro" id="IPR016073">
    <property type="entry name" value="Skp1_comp_POZ"/>
</dbReference>
<comment type="caution">
    <text evidence="4">The sequence shown here is derived from an EMBL/GenBank/DDBJ whole genome shotgun (WGS) entry which is preliminary data.</text>
</comment>
<gene>
    <name evidence="4" type="ORF">TKK_010944</name>
</gene>
<dbReference type="SUPFAM" id="SSF54695">
    <property type="entry name" value="POZ domain"/>
    <property type="match status" value="1"/>
</dbReference>
<evidence type="ECO:0000256" key="2">
    <source>
        <dbReference type="ARBA" id="ARBA00022786"/>
    </source>
</evidence>
<evidence type="ECO:0000313" key="5">
    <source>
        <dbReference type="Proteomes" id="UP001627154"/>
    </source>
</evidence>
<feature type="domain" description="SKP1 component POZ" evidence="3">
    <location>
        <begin position="50"/>
        <end position="111"/>
    </location>
</feature>
<protein>
    <recommendedName>
        <fullName evidence="3">SKP1 component POZ domain-containing protein</fullName>
    </recommendedName>
</protein>
<accession>A0ABD2WPU1</accession>
<organism evidence="4 5">
    <name type="scientific">Trichogramma kaykai</name>
    <dbReference type="NCBI Taxonomy" id="54128"/>
    <lineage>
        <taxon>Eukaryota</taxon>
        <taxon>Metazoa</taxon>
        <taxon>Ecdysozoa</taxon>
        <taxon>Arthropoda</taxon>
        <taxon>Hexapoda</taxon>
        <taxon>Insecta</taxon>
        <taxon>Pterygota</taxon>
        <taxon>Neoptera</taxon>
        <taxon>Endopterygota</taxon>
        <taxon>Hymenoptera</taxon>
        <taxon>Apocrita</taxon>
        <taxon>Proctotrupomorpha</taxon>
        <taxon>Chalcidoidea</taxon>
        <taxon>Trichogrammatidae</taxon>
        <taxon>Trichogramma</taxon>
    </lineage>
</organism>